<keyword evidence="6 8" id="KW-0472">Membrane</keyword>
<evidence type="ECO:0000256" key="4">
    <source>
        <dbReference type="ARBA" id="ARBA00022692"/>
    </source>
</evidence>
<evidence type="ECO:0008006" key="11">
    <source>
        <dbReference type="Google" id="ProtNLM"/>
    </source>
</evidence>
<evidence type="ECO:0000256" key="1">
    <source>
        <dbReference type="ARBA" id="ARBA00004651"/>
    </source>
</evidence>
<evidence type="ECO:0000256" key="7">
    <source>
        <dbReference type="SAM" id="MobiDB-lite"/>
    </source>
</evidence>
<keyword evidence="10" id="KW-1185">Reference proteome</keyword>
<dbReference type="InterPro" id="IPR052017">
    <property type="entry name" value="TSUP"/>
</dbReference>
<protein>
    <recommendedName>
        <fullName evidence="11">Membrane transporter protein</fullName>
    </recommendedName>
</protein>
<sequence>MLRQKKGRRTFALAKVAFDGLVALWRAKGGGAYSDPPQAHGAVCTKGATTPPAVEEAPETDVPEKSEKRLPPAPSWLLRALPGVGLVGGFLGGLCGMNGPPFILLTAITGLDKVIARNVFPMGQAVEVWTFRLPMLLVLGRIQLVDAHLYVVSFLAGSLGLWAGNALAPYVSQRWFERALLLFLVLSSLSVLGIFEGPTQVTYSCLLGKSFDVVPPCQHRSFGGLSNGVRSTLALRLASWKESSHLMCQSVGCADAVEISNCRRLFRAAAEAGCARSPRTSMDVP</sequence>
<dbReference type="EMBL" id="LSRX01000556">
    <property type="protein sequence ID" value="OLP94106.1"/>
    <property type="molecule type" value="Genomic_DNA"/>
</dbReference>
<keyword evidence="3" id="KW-1003">Cell membrane</keyword>
<comment type="caution">
    <text evidence="9">The sequence shown here is derived from an EMBL/GenBank/DDBJ whole genome shotgun (WGS) entry which is preliminary data.</text>
</comment>
<feature type="region of interest" description="Disordered" evidence="7">
    <location>
        <begin position="45"/>
        <end position="69"/>
    </location>
</feature>
<evidence type="ECO:0000256" key="5">
    <source>
        <dbReference type="ARBA" id="ARBA00022989"/>
    </source>
</evidence>
<gene>
    <name evidence="9" type="ORF">AK812_SmicGene23914</name>
</gene>
<keyword evidence="4 8" id="KW-0812">Transmembrane</keyword>
<dbReference type="GO" id="GO:0005886">
    <property type="term" value="C:plasma membrane"/>
    <property type="evidence" value="ECO:0007669"/>
    <property type="project" value="UniProtKB-SubCell"/>
</dbReference>
<evidence type="ECO:0000256" key="8">
    <source>
        <dbReference type="SAM" id="Phobius"/>
    </source>
</evidence>
<feature type="transmembrane region" description="Helical" evidence="8">
    <location>
        <begin position="179"/>
        <end position="195"/>
    </location>
</feature>
<dbReference type="OrthoDB" id="10503497at2759"/>
<evidence type="ECO:0000256" key="3">
    <source>
        <dbReference type="ARBA" id="ARBA00022475"/>
    </source>
</evidence>
<feature type="transmembrane region" description="Helical" evidence="8">
    <location>
        <begin position="147"/>
        <end position="167"/>
    </location>
</feature>
<reference evidence="9 10" key="1">
    <citation type="submission" date="2016-02" db="EMBL/GenBank/DDBJ databases">
        <title>Genome analysis of coral dinoflagellate symbionts highlights evolutionary adaptations to a symbiotic lifestyle.</title>
        <authorList>
            <person name="Aranda M."/>
            <person name="Li Y."/>
            <person name="Liew Y.J."/>
            <person name="Baumgarten S."/>
            <person name="Simakov O."/>
            <person name="Wilson M."/>
            <person name="Piel J."/>
            <person name="Ashoor H."/>
            <person name="Bougouffa S."/>
            <person name="Bajic V.B."/>
            <person name="Ryu T."/>
            <person name="Ravasi T."/>
            <person name="Bayer T."/>
            <person name="Micklem G."/>
            <person name="Kim H."/>
            <person name="Bhak J."/>
            <person name="Lajeunesse T.C."/>
            <person name="Voolstra C.R."/>
        </authorList>
    </citation>
    <scope>NUCLEOTIDE SEQUENCE [LARGE SCALE GENOMIC DNA]</scope>
    <source>
        <strain evidence="9 10">CCMP2467</strain>
    </source>
</reference>
<keyword evidence="2" id="KW-0813">Transport</keyword>
<feature type="transmembrane region" description="Helical" evidence="8">
    <location>
        <begin position="76"/>
        <end position="94"/>
    </location>
</feature>
<evidence type="ECO:0000313" key="10">
    <source>
        <dbReference type="Proteomes" id="UP000186817"/>
    </source>
</evidence>
<dbReference type="PANTHER" id="PTHR30269:SF37">
    <property type="entry name" value="MEMBRANE TRANSPORTER PROTEIN"/>
    <property type="match status" value="1"/>
</dbReference>
<name>A0A1Q9DFY9_SYMMI</name>
<evidence type="ECO:0000256" key="6">
    <source>
        <dbReference type="ARBA" id="ARBA00023136"/>
    </source>
</evidence>
<dbReference type="InterPro" id="IPR002781">
    <property type="entry name" value="TM_pro_TauE-like"/>
</dbReference>
<comment type="subcellular location">
    <subcellularLocation>
        <location evidence="1">Cell membrane</location>
        <topology evidence="1">Multi-pass membrane protein</topology>
    </subcellularLocation>
</comment>
<dbReference type="Pfam" id="PF01925">
    <property type="entry name" value="TauE"/>
    <property type="match status" value="1"/>
</dbReference>
<dbReference type="PANTHER" id="PTHR30269">
    <property type="entry name" value="TRANSMEMBRANE PROTEIN YFCA"/>
    <property type="match status" value="1"/>
</dbReference>
<dbReference type="Proteomes" id="UP000186817">
    <property type="component" value="Unassembled WGS sequence"/>
</dbReference>
<evidence type="ECO:0000313" key="9">
    <source>
        <dbReference type="EMBL" id="OLP94106.1"/>
    </source>
</evidence>
<proteinExistence type="predicted"/>
<evidence type="ECO:0000256" key="2">
    <source>
        <dbReference type="ARBA" id="ARBA00022448"/>
    </source>
</evidence>
<accession>A0A1Q9DFY9</accession>
<organism evidence="9 10">
    <name type="scientific">Symbiodinium microadriaticum</name>
    <name type="common">Dinoflagellate</name>
    <name type="synonym">Zooxanthella microadriatica</name>
    <dbReference type="NCBI Taxonomy" id="2951"/>
    <lineage>
        <taxon>Eukaryota</taxon>
        <taxon>Sar</taxon>
        <taxon>Alveolata</taxon>
        <taxon>Dinophyceae</taxon>
        <taxon>Suessiales</taxon>
        <taxon>Symbiodiniaceae</taxon>
        <taxon>Symbiodinium</taxon>
    </lineage>
</organism>
<keyword evidence="5 8" id="KW-1133">Transmembrane helix</keyword>
<dbReference type="AlphaFoldDB" id="A0A1Q9DFY9"/>
<dbReference type="OMA" id="KESSHLM"/>